<comment type="caution">
    <text evidence="7">The sequence shown here is derived from an EMBL/GenBank/DDBJ whole genome shotgun (WGS) entry which is preliminary data.</text>
</comment>
<evidence type="ECO:0000256" key="3">
    <source>
        <dbReference type="ARBA" id="ARBA00020586"/>
    </source>
</evidence>
<dbReference type="SMART" id="SM01006">
    <property type="entry name" value="AlcB"/>
    <property type="match status" value="1"/>
</dbReference>
<feature type="compositionally biased region" description="Low complexity" evidence="5">
    <location>
        <begin position="18"/>
        <end position="27"/>
    </location>
</feature>
<evidence type="ECO:0000313" key="8">
    <source>
        <dbReference type="Proteomes" id="UP000807371"/>
    </source>
</evidence>
<evidence type="ECO:0000259" key="6">
    <source>
        <dbReference type="SMART" id="SM01006"/>
    </source>
</evidence>
<comment type="function">
    <text evidence="1">Acyltransferase required for the direct transfer of medium- to long-chain fatty acyl moieties from a carrier protein (MbtL) on to the epsilon-amino group of lysine residue in the mycobactin core.</text>
</comment>
<dbReference type="InterPro" id="IPR019432">
    <property type="entry name" value="Acyltransferase_MbtK/IucB-like"/>
</dbReference>
<evidence type="ECO:0000256" key="4">
    <source>
        <dbReference type="ARBA" id="ARBA00031122"/>
    </source>
</evidence>
<dbReference type="SUPFAM" id="SSF55729">
    <property type="entry name" value="Acyl-CoA N-acyltransferases (Nat)"/>
    <property type="match status" value="1"/>
</dbReference>
<reference evidence="7 8" key="1">
    <citation type="submission" date="2020-09" db="EMBL/GenBank/DDBJ databases">
        <title>Biosynthesis of the nuclear factor of activated T cells inhibitor NFAT-133 and its congeners in Streptomyces pactum.</title>
        <authorList>
            <person name="Zhou W."/>
            <person name="Posri P."/>
            <person name="Abugrain M.E."/>
            <person name="Weisberg A.J."/>
            <person name="Chang J.H."/>
            <person name="Mahmud T."/>
        </authorList>
    </citation>
    <scope>NUCLEOTIDE SEQUENCE [LARGE SCALE GENOMIC DNA]</scope>
    <source>
        <strain evidence="7 8">ATCC 27456</strain>
    </source>
</reference>
<proteinExistence type="predicted"/>
<comment type="pathway">
    <text evidence="2">Siderophore biosynthesis; mycobactin biosynthesis.</text>
</comment>
<feature type="domain" description="Acyltransferase MbtK/IucB-like conserved" evidence="6">
    <location>
        <begin position="77"/>
        <end position="125"/>
    </location>
</feature>
<evidence type="ECO:0000256" key="5">
    <source>
        <dbReference type="SAM" id="MobiDB-lite"/>
    </source>
</evidence>
<dbReference type="PANTHER" id="PTHR31438:SF1">
    <property type="entry name" value="LYSINE N-ACYLTRANSFERASE C17G9.06C-RELATED"/>
    <property type="match status" value="1"/>
</dbReference>
<accession>A0ABS0NMW1</accession>
<evidence type="ECO:0000313" key="7">
    <source>
        <dbReference type="EMBL" id="MBH5336422.1"/>
    </source>
</evidence>
<dbReference type="Pfam" id="PF13523">
    <property type="entry name" value="Acetyltransf_8"/>
    <property type="match status" value="1"/>
</dbReference>
<dbReference type="EMBL" id="JACYXC010000001">
    <property type="protein sequence ID" value="MBH5336422.1"/>
    <property type="molecule type" value="Genomic_DNA"/>
</dbReference>
<dbReference type="InterPro" id="IPR016181">
    <property type="entry name" value="Acyl_CoA_acyltransferase"/>
</dbReference>
<dbReference type="Gene3D" id="3.40.630.30">
    <property type="match status" value="1"/>
</dbReference>
<organism evidence="7 8">
    <name type="scientific">Streptomyces pactum</name>
    <dbReference type="NCBI Taxonomy" id="68249"/>
    <lineage>
        <taxon>Bacteria</taxon>
        <taxon>Bacillati</taxon>
        <taxon>Actinomycetota</taxon>
        <taxon>Actinomycetes</taxon>
        <taxon>Kitasatosporales</taxon>
        <taxon>Streptomycetaceae</taxon>
        <taxon>Streptomyces</taxon>
    </lineage>
</organism>
<dbReference type="Proteomes" id="UP000807371">
    <property type="component" value="Unassembled WGS sequence"/>
</dbReference>
<feature type="compositionally biased region" description="Pro residues" evidence="5">
    <location>
        <begin position="1"/>
        <end position="17"/>
    </location>
</feature>
<sequence length="244" mass="25737">MPEPSTRPAETTPPAPATAPAAPGGAAATDAVTAVSASPGAATGDAVTGTAAAAGTASGRAPVHEETVEGFGTIRVVPVDPERDVDLIHGWVVQERAKFWGMGEADRDRVLEIYSYLDSLTTHHAYLVHRNGTPVALFQTYQPEADPVGDYYDVRPGDFGVHLLIGPADGTGERGFTGVLLAALIRFVLSDPSRKRIVLEPDARNEKAIARVIRAGFTLGPQIDLPEKRAQLAFLERAQAGLPD</sequence>
<gene>
    <name evidence="7" type="ORF">IHE55_17210</name>
</gene>
<evidence type="ECO:0000256" key="2">
    <source>
        <dbReference type="ARBA" id="ARBA00005102"/>
    </source>
</evidence>
<feature type="region of interest" description="Disordered" evidence="5">
    <location>
        <begin position="1"/>
        <end position="27"/>
    </location>
</feature>
<evidence type="ECO:0000256" key="1">
    <source>
        <dbReference type="ARBA" id="ARBA00003818"/>
    </source>
</evidence>
<dbReference type="RefSeq" id="WP_197989839.1">
    <property type="nucleotide sequence ID" value="NZ_JACYXC010000001.1"/>
</dbReference>
<name>A0ABS0NMW1_9ACTN</name>
<protein>
    <recommendedName>
        <fullName evidence="3">Lysine N-acyltransferase MbtK</fullName>
    </recommendedName>
    <alternativeName>
        <fullName evidence="4">Mycobactin synthase protein K</fullName>
    </alternativeName>
</protein>
<keyword evidence="8" id="KW-1185">Reference proteome</keyword>
<dbReference type="PANTHER" id="PTHR31438">
    <property type="entry name" value="LYSINE N-ACYLTRANSFERASE C17G9.06C-RELATED"/>
    <property type="match status" value="1"/>
</dbReference>